<keyword evidence="7" id="KW-1185">Reference proteome</keyword>
<protein>
    <recommendedName>
        <fullName evidence="5">S-adenosylmethionine:tRNA ribosyltransferase-isomerase</fullName>
        <ecNumber evidence="5">2.4.99.17</ecNumber>
    </recommendedName>
    <alternativeName>
        <fullName evidence="5">Queuosine biosynthesis protein QueA</fullName>
    </alternativeName>
</protein>
<dbReference type="Gene3D" id="2.40.10.240">
    <property type="entry name" value="QueA-like"/>
    <property type="match status" value="1"/>
</dbReference>
<sequence>MTLDRKRRRVQSGKFSDIVDHFRSGDVLVYNDTKVIPARLLGSKQSGGKVEVFLVRRLVGEHEDWVCLTKCSKTPRPGTQLLLGNGELEGEVLEGGEPPFRHVRFHCRSAFGEVLERVGRIPLPPYIRRDDEDLDRDRYQTVFASSQGAVAAPTAGLHFTEPILAALREKGVRIVPVTLHVGLGTFFPVRTENLLEHQMHGEVFTVPETTAEEVNRARREGRRVVALGTTTTRTLEYSVDDQGRLLPGQGVTDLFIYPGFEFRIVDALVTNFHLPQSTLLVLVSAFAGRDFVLEAYRQAVREGYRFFSYGDCMLIA</sequence>
<dbReference type="EC" id="2.4.99.17" evidence="5"/>
<dbReference type="Proteomes" id="UP001319827">
    <property type="component" value="Chromosome"/>
</dbReference>
<dbReference type="InterPro" id="IPR042119">
    <property type="entry name" value="QueA_dom2"/>
</dbReference>
<dbReference type="SUPFAM" id="SSF111337">
    <property type="entry name" value="QueA-like"/>
    <property type="match status" value="1"/>
</dbReference>
<evidence type="ECO:0000256" key="1">
    <source>
        <dbReference type="ARBA" id="ARBA00022490"/>
    </source>
</evidence>
<comment type="pathway">
    <text evidence="5">tRNA modification; tRNA-queuosine biosynthesis.</text>
</comment>
<comment type="subunit">
    <text evidence="5">Monomer.</text>
</comment>
<evidence type="ECO:0000256" key="5">
    <source>
        <dbReference type="HAMAP-Rule" id="MF_00113"/>
    </source>
</evidence>
<evidence type="ECO:0000256" key="3">
    <source>
        <dbReference type="ARBA" id="ARBA00022691"/>
    </source>
</evidence>
<reference evidence="6 7" key="1">
    <citation type="journal article" date="2016" name="C (Basel)">
        <title>Selective Growth of and Electricity Production by Marine Exoelectrogenic Bacteria in Self-Aggregated Hydrogel of Microbially Reduced Graphene Oxide.</title>
        <authorList>
            <person name="Yoshida N."/>
            <person name="Goto Y."/>
            <person name="Miyata Y."/>
        </authorList>
    </citation>
    <scope>NUCLEOTIDE SEQUENCE [LARGE SCALE GENOMIC DNA]</scope>
    <source>
        <strain evidence="6 7">NIT-T3</strain>
    </source>
</reference>
<evidence type="ECO:0000313" key="7">
    <source>
        <dbReference type="Proteomes" id="UP001319827"/>
    </source>
</evidence>
<dbReference type="HAMAP" id="MF_00113">
    <property type="entry name" value="QueA"/>
    <property type="match status" value="1"/>
</dbReference>
<comment type="similarity">
    <text evidence="5">Belongs to the QueA family.</text>
</comment>
<evidence type="ECO:0000256" key="2">
    <source>
        <dbReference type="ARBA" id="ARBA00022679"/>
    </source>
</evidence>
<keyword evidence="4 5" id="KW-0671">Queuosine biosynthesis</keyword>
<evidence type="ECO:0000313" key="6">
    <source>
        <dbReference type="EMBL" id="BCR05435.1"/>
    </source>
</evidence>
<dbReference type="PANTHER" id="PTHR30307">
    <property type="entry name" value="S-ADENOSYLMETHIONINE:TRNA RIBOSYLTRANSFERASE-ISOMERASE"/>
    <property type="match status" value="1"/>
</dbReference>
<keyword evidence="2 5" id="KW-0808">Transferase</keyword>
<dbReference type="PANTHER" id="PTHR30307:SF0">
    <property type="entry name" value="S-ADENOSYLMETHIONINE:TRNA RIBOSYLTRANSFERASE-ISOMERASE"/>
    <property type="match status" value="1"/>
</dbReference>
<dbReference type="InterPro" id="IPR036100">
    <property type="entry name" value="QueA_sf"/>
</dbReference>
<dbReference type="InterPro" id="IPR042118">
    <property type="entry name" value="QueA_dom1"/>
</dbReference>
<evidence type="ECO:0000256" key="4">
    <source>
        <dbReference type="ARBA" id="ARBA00022785"/>
    </source>
</evidence>
<keyword evidence="1 5" id="KW-0963">Cytoplasm</keyword>
<name>A0ABN6DZB7_9BACT</name>
<dbReference type="Pfam" id="PF02547">
    <property type="entry name" value="Queuosine_synth"/>
    <property type="match status" value="1"/>
</dbReference>
<dbReference type="EMBL" id="AP024355">
    <property type="protein sequence ID" value="BCR05435.1"/>
    <property type="molecule type" value="Genomic_DNA"/>
</dbReference>
<comment type="catalytic activity">
    <reaction evidence="5">
        <text>7-aminomethyl-7-carbaguanosine(34) in tRNA + S-adenosyl-L-methionine = epoxyqueuosine(34) in tRNA + adenine + L-methionine + 2 H(+)</text>
        <dbReference type="Rhea" id="RHEA:32155"/>
        <dbReference type="Rhea" id="RHEA-COMP:10342"/>
        <dbReference type="Rhea" id="RHEA-COMP:18582"/>
        <dbReference type="ChEBI" id="CHEBI:15378"/>
        <dbReference type="ChEBI" id="CHEBI:16708"/>
        <dbReference type="ChEBI" id="CHEBI:57844"/>
        <dbReference type="ChEBI" id="CHEBI:59789"/>
        <dbReference type="ChEBI" id="CHEBI:82833"/>
        <dbReference type="ChEBI" id="CHEBI:194443"/>
        <dbReference type="EC" id="2.4.99.17"/>
    </reaction>
</comment>
<comment type="function">
    <text evidence="5">Transfers and isomerizes the ribose moiety from AdoMet to the 7-aminomethyl group of 7-deazaguanine (preQ1-tRNA) to give epoxyqueuosine (oQ-tRNA).</text>
</comment>
<dbReference type="NCBIfam" id="NF001140">
    <property type="entry name" value="PRK00147.1"/>
    <property type="match status" value="1"/>
</dbReference>
<gene>
    <name evidence="5 6" type="primary">queA</name>
    <name evidence="6" type="ORF">DESUT3_25040</name>
</gene>
<accession>A0ABN6DZB7</accession>
<dbReference type="NCBIfam" id="TIGR00113">
    <property type="entry name" value="queA"/>
    <property type="match status" value="1"/>
</dbReference>
<dbReference type="InterPro" id="IPR003699">
    <property type="entry name" value="QueA"/>
</dbReference>
<organism evidence="6 7">
    <name type="scientific">Desulfuromonas versatilis</name>
    <dbReference type="NCBI Taxonomy" id="2802975"/>
    <lineage>
        <taxon>Bacteria</taxon>
        <taxon>Pseudomonadati</taxon>
        <taxon>Thermodesulfobacteriota</taxon>
        <taxon>Desulfuromonadia</taxon>
        <taxon>Desulfuromonadales</taxon>
        <taxon>Desulfuromonadaceae</taxon>
        <taxon>Desulfuromonas</taxon>
    </lineage>
</organism>
<dbReference type="Gene3D" id="3.40.1780.10">
    <property type="entry name" value="QueA-like"/>
    <property type="match status" value="1"/>
</dbReference>
<proteinExistence type="inferred from homology"/>
<comment type="subcellular location">
    <subcellularLocation>
        <location evidence="5">Cytoplasm</location>
    </subcellularLocation>
</comment>
<keyword evidence="3 5" id="KW-0949">S-adenosyl-L-methionine</keyword>
<reference evidence="6 7" key="2">
    <citation type="journal article" date="2021" name="Int. J. Syst. Evol. Microbiol.">
        <title>Isolation and Polyphasic Characterization of Desulfuromonas versatilis sp. Nov., an Electrogenic Bacteria Capable of Versatile Metabolism Isolated from a Graphene Oxide-Reducing Enrichment Culture.</title>
        <authorList>
            <person name="Xie L."/>
            <person name="Yoshida N."/>
            <person name="Ishii S."/>
            <person name="Meng L."/>
        </authorList>
    </citation>
    <scope>NUCLEOTIDE SEQUENCE [LARGE SCALE GENOMIC DNA]</scope>
    <source>
        <strain evidence="6 7">NIT-T3</strain>
    </source>
</reference>